<feature type="domain" description="Tyr recombinase" evidence="12">
    <location>
        <begin position="129"/>
        <end position="314"/>
    </location>
</feature>
<keyword evidence="15" id="KW-1185">Reference proteome</keyword>
<sequence>MAITQKNDPNYIKDFLGYLKSVKGLSVNTIQSYYYDLKSFLNFVAIRLEILDQNDEYYYTSVTIDDIKRLQINDLYAFISYADEDLDNTNYGKYRKAAVVHALYSYLMKVNLIDNNVANELEMPKIDQRLPIYLTLNQCETLLNTIMKNENNEMRNRDYAIIMLFLNCGLRISELTSLNLDSINENRYINVVGKGNKERQLYLNDATFSAIKDYIELRPKDVKESDKHALFISQKKVRMSNRAVQYMFDKYLLEAGLDKNKFTVHKLRHTAATLMYKYGSVDIRSLQEILGHTSVATTQIYTHLDNSTLKKSIENNPLANRKKY</sequence>
<feature type="domain" description="Core-binding (CB)" evidence="13">
    <location>
        <begin position="6"/>
        <end position="108"/>
    </location>
</feature>
<keyword evidence="7" id="KW-0229">DNA integration</keyword>
<accession>A0A9E7DII3</accession>
<evidence type="ECO:0000256" key="6">
    <source>
        <dbReference type="ARBA" id="ARBA00022829"/>
    </source>
</evidence>
<dbReference type="Proteomes" id="UP000831151">
    <property type="component" value="Chromosome"/>
</dbReference>
<evidence type="ECO:0000256" key="11">
    <source>
        <dbReference type="PROSITE-ProRule" id="PRU01248"/>
    </source>
</evidence>
<dbReference type="PANTHER" id="PTHR30349">
    <property type="entry name" value="PHAGE INTEGRASE-RELATED"/>
    <property type="match status" value="1"/>
</dbReference>
<keyword evidence="6" id="KW-0159">Chromosome partition</keyword>
<dbReference type="GO" id="GO:0051301">
    <property type="term" value="P:cell division"/>
    <property type="evidence" value="ECO:0007669"/>
    <property type="project" value="UniProtKB-KW"/>
</dbReference>
<dbReference type="InterPro" id="IPR013762">
    <property type="entry name" value="Integrase-like_cat_sf"/>
</dbReference>
<evidence type="ECO:0000256" key="9">
    <source>
        <dbReference type="ARBA" id="ARBA00023172"/>
    </source>
</evidence>
<evidence type="ECO:0000256" key="4">
    <source>
        <dbReference type="ARBA" id="ARBA00022490"/>
    </source>
</evidence>
<organism evidence="14 15">
    <name type="scientific">Fenollaria massiliensis</name>
    <dbReference type="NCBI Taxonomy" id="938288"/>
    <lineage>
        <taxon>Bacteria</taxon>
        <taxon>Bacillati</taxon>
        <taxon>Bacillota</taxon>
        <taxon>Clostridia</taxon>
        <taxon>Eubacteriales</taxon>
        <taxon>Fenollaria</taxon>
    </lineage>
</organism>
<dbReference type="InterPro" id="IPR004107">
    <property type="entry name" value="Integrase_SAM-like_N"/>
</dbReference>
<dbReference type="PANTHER" id="PTHR30349:SF77">
    <property type="entry name" value="TYROSINE RECOMBINASE XERC"/>
    <property type="match status" value="1"/>
</dbReference>
<evidence type="ECO:0000259" key="12">
    <source>
        <dbReference type="PROSITE" id="PS51898"/>
    </source>
</evidence>
<keyword evidence="5" id="KW-0132">Cell division</keyword>
<evidence type="ECO:0000256" key="10">
    <source>
        <dbReference type="ARBA" id="ARBA00023306"/>
    </source>
</evidence>
<dbReference type="PROSITE" id="PS51900">
    <property type="entry name" value="CB"/>
    <property type="match status" value="1"/>
</dbReference>
<evidence type="ECO:0000256" key="2">
    <source>
        <dbReference type="ARBA" id="ARBA00004496"/>
    </source>
</evidence>
<dbReference type="InterPro" id="IPR002104">
    <property type="entry name" value="Integrase_catalytic"/>
</dbReference>
<proteinExistence type="inferred from homology"/>
<evidence type="ECO:0000256" key="1">
    <source>
        <dbReference type="ARBA" id="ARBA00003283"/>
    </source>
</evidence>
<keyword evidence="4" id="KW-0963">Cytoplasm</keyword>
<evidence type="ECO:0000256" key="7">
    <source>
        <dbReference type="ARBA" id="ARBA00022908"/>
    </source>
</evidence>
<dbReference type="Gene3D" id="1.10.150.130">
    <property type="match status" value="1"/>
</dbReference>
<dbReference type="Gene3D" id="1.10.443.10">
    <property type="entry name" value="Intergrase catalytic core"/>
    <property type="match status" value="1"/>
</dbReference>
<dbReference type="KEGG" id="fms:M1R53_04260"/>
<dbReference type="GO" id="GO:0005737">
    <property type="term" value="C:cytoplasm"/>
    <property type="evidence" value="ECO:0007669"/>
    <property type="project" value="UniProtKB-SubCell"/>
</dbReference>
<evidence type="ECO:0000313" key="15">
    <source>
        <dbReference type="Proteomes" id="UP000831151"/>
    </source>
</evidence>
<dbReference type="GO" id="GO:0003677">
    <property type="term" value="F:DNA binding"/>
    <property type="evidence" value="ECO:0007669"/>
    <property type="project" value="UniProtKB-UniRule"/>
</dbReference>
<evidence type="ECO:0000259" key="13">
    <source>
        <dbReference type="PROSITE" id="PS51900"/>
    </source>
</evidence>
<gene>
    <name evidence="14" type="ORF">M1R53_04260</name>
</gene>
<reference evidence="14" key="1">
    <citation type="submission" date="2022-04" db="EMBL/GenBank/DDBJ databases">
        <title>Complete genome sequences of Ezakiella coagulans and Fenollaria massiliensis.</title>
        <authorList>
            <person name="France M.T."/>
            <person name="Clifford J."/>
            <person name="Narina S."/>
            <person name="Rutt L."/>
            <person name="Ravel J."/>
        </authorList>
    </citation>
    <scope>NUCLEOTIDE SEQUENCE</scope>
    <source>
        <strain evidence="14">C0061C2</strain>
    </source>
</reference>
<dbReference type="EMBL" id="CP096649">
    <property type="protein sequence ID" value="UQK58457.1"/>
    <property type="molecule type" value="Genomic_DNA"/>
</dbReference>
<dbReference type="GO" id="GO:0006310">
    <property type="term" value="P:DNA recombination"/>
    <property type="evidence" value="ECO:0007669"/>
    <property type="project" value="UniProtKB-KW"/>
</dbReference>
<comment type="subcellular location">
    <subcellularLocation>
        <location evidence="2">Cytoplasm</location>
    </subcellularLocation>
</comment>
<comment type="function">
    <text evidence="1">Site-specific tyrosine recombinase, which acts by catalyzing the cutting and rejoining of the recombining DNA molecules.</text>
</comment>
<dbReference type="SUPFAM" id="SSF56349">
    <property type="entry name" value="DNA breaking-rejoining enzymes"/>
    <property type="match status" value="1"/>
</dbReference>
<dbReference type="Pfam" id="PF00589">
    <property type="entry name" value="Phage_integrase"/>
    <property type="match status" value="1"/>
</dbReference>
<dbReference type="RefSeq" id="WP_070599841.1">
    <property type="nucleotide sequence ID" value="NZ_CP096649.1"/>
</dbReference>
<keyword evidence="10" id="KW-0131">Cell cycle</keyword>
<comment type="similarity">
    <text evidence="3">Belongs to the 'phage' integrase family.</text>
</comment>
<dbReference type="GO" id="GO:0007059">
    <property type="term" value="P:chromosome segregation"/>
    <property type="evidence" value="ECO:0007669"/>
    <property type="project" value="UniProtKB-KW"/>
</dbReference>
<dbReference type="PROSITE" id="PS51898">
    <property type="entry name" value="TYR_RECOMBINASE"/>
    <property type="match status" value="1"/>
</dbReference>
<evidence type="ECO:0000256" key="8">
    <source>
        <dbReference type="ARBA" id="ARBA00023125"/>
    </source>
</evidence>
<evidence type="ECO:0000256" key="3">
    <source>
        <dbReference type="ARBA" id="ARBA00008857"/>
    </source>
</evidence>
<protein>
    <submittedName>
        <fullName evidence="14">Tyrosine recombinase XerC</fullName>
    </submittedName>
</protein>
<evidence type="ECO:0000256" key="5">
    <source>
        <dbReference type="ARBA" id="ARBA00022618"/>
    </source>
</evidence>
<keyword evidence="8 11" id="KW-0238">DNA-binding</keyword>
<dbReference type="AlphaFoldDB" id="A0A9E7DII3"/>
<dbReference type="InterPro" id="IPR010998">
    <property type="entry name" value="Integrase_recombinase_N"/>
</dbReference>
<keyword evidence="9" id="KW-0233">DNA recombination</keyword>
<dbReference type="Pfam" id="PF02899">
    <property type="entry name" value="Phage_int_SAM_1"/>
    <property type="match status" value="1"/>
</dbReference>
<dbReference type="GO" id="GO:0015074">
    <property type="term" value="P:DNA integration"/>
    <property type="evidence" value="ECO:0007669"/>
    <property type="project" value="UniProtKB-KW"/>
</dbReference>
<dbReference type="InterPro" id="IPR050090">
    <property type="entry name" value="Tyrosine_recombinase_XerCD"/>
</dbReference>
<name>A0A9E7DII3_9FIRM</name>
<dbReference type="InterPro" id="IPR011010">
    <property type="entry name" value="DNA_brk_join_enz"/>
</dbReference>
<evidence type="ECO:0000313" key="14">
    <source>
        <dbReference type="EMBL" id="UQK58457.1"/>
    </source>
</evidence>
<dbReference type="InterPro" id="IPR044068">
    <property type="entry name" value="CB"/>
</dbReference>